<reference evidence="19" key="1">
    <citation type="journal article" date="2021" name="Int. J. Syst. Evol. Microbiol.">
        <title>Actinocatenispora comari sp. nov., an endophytic actinomycete isolated from aerial parts of Comarum salesowianum.</title>
        <authorList>
            <person name="Oyunbileg N."/>
            <person name="Iizaka Y."/>
            <person name="Hamada M."/>
            <person name="Davaapurev B.O."/>
            <person name="Fukumoto A."/>
            <person name="Tsetseg B."/>
            <person name="Kato F."/>
            <person name="Tamura T."/>
            <person name="Batkhuu J."/>
            <person name="Anzai Y."/>
        </authorList>
    </citation>
    <scope>NUCLEOTIDE SEQUENCE [LARGE SCALE GENOMIC DNA]</scope>
    <source>
        <strain evidence="19">NUM-2625</strain>
    </source>
</reference>
<evidence type="ECO:0000256" key="14">
    <source>
        <dbReference type="ARBA" id="ARBA00030800"/>
    </source>
</evidence>
<dbReference type="Gene3D" id="3.30.565.10">
    <property type="entry name" value="Histidine kinase-like ATPase, C-terminal domain"/>
    <property type="match status" value="1"/>
</dbReference>
<dbReference type="AlphaFoldDB" id="A0A8J4AEP7"/>
<dbReference type="GO" id="GO:0005737">
    <property type="term" value="C:cytoplasm"/>
    <property type="evidence" value="ECO:0007669"/>
    <property type="project" value="UniProtKB-SubCell"/>
</dbReference>
<keyword evidence="16" id="KW-0472">Membrane</keyword>
<dbReference type="EMBL" id="BOPO01000088">
    <property type="protein sequence ID" value="GIL29265.1"/>
    <property type="molecule type" value="Genomic_DNA"/>
</dbReference>
<name>A0A8J4AEP7_9ACTN</name>
<protein>
    <recommendedName>
        <fullName evidence="5">Oxygen sensor histidine kinase NreB</fullName>
        <ecNumber evidence="4">2.7.13.3</ecNumber>
    </recommendedName>
    <alternativeName>
        <fullName evidence="14">Nitrogen regulation protein B</fullName>
    </alternativeName>
</protein>
<feature type="transmembrane region" description="Helical" evidence="16">
    <location>
        <begin position="101"/>
        <end position="126"/>
    </location>
</feature>
<feature type="compositionally biased region" description="Low complexity" evidence="15">
    <location>
        <begin position="409"/>
        <end position="418"/>
    </location>
</feature>
<keyword evidence="19" id="KW-1185">Reference proteome</keyword>
<feature type="region of interest" description="Disordered" evidence="15">
    <location>
        <begin position="387"/>
        <end position="434"/>
    </location>
</feature>
<dbReference type="PRINTS" id="PR00344">
    <property type="entry name" value="BCTRLSENSOR"/>
</dbReference>
<evidence type="ECO:0000256" key="5">
    <source>
        <dbReference type="ARBA" id="ARBA00017322"/>
    </source>
</evidence>
<dbReference type="GO" id="GO:0046983">
    <property type="term" value="F:protein dimerization activity"/>
    <property type="evidence" value="ECO:0007669"/>
    <property type="project" value="InterPro"/>
</dbReference>
<evidence type="ECO:0000256" key="16">
    <source>
        <dbReference type="SAM" id="Phobius"/>
    </source>
</evidence>
<feature type="region of interest" description="Disordered" evidence="15">
    <location>
        <begin position="449"/>
        <end position="476"/>
    </location>
</feature>
<organism evidence="18 19">
    <name type="scientific">Actinocatenispora comari</name>
    <dbReference type="NCBI Taxonomy" id="2807577"/>
    <lineage>
        <taxon>Bacteria</taxon>
        <taxon>Bacillati</taxon>
        <taxon>Actinomycetota</taxon>
        <taxon>Actinomycetes</taxon>
        <taxon>Micromonosporales</taxon>
        <taxon>Micromonosporaceae</taxon>
        <taxon>Actinocatenispora</taxon>
    </lineage>
</organism>
<keyword evidence="11" id="KW-0902">Two-component regulatory system</keyword>
<feature type="transmembrane region" description="Helical" evidence="16">
    <location>
        <begin position="41"/>
        <end position="59"/>
    </location>
</feature>
<dbReference type="InterPro" id="IPR017205">
    <property type="entry name" value="Sig_transdc_His_kinase_ChrS"/>
</dbReference>
<dbReference type="GO" id="GO:0051539">
    <property type="term" value="F:4 iron, 4 sulfur cluster binding"/>
    <property type="evidence" value="ECO:0007669"/>
    <property type="project" value="UniProtKB-KW"/>
</dbReference>
<proteinExistence type="predicted"/>
<evidence type="ECO:0000256" key="11">
    <source>
        <dbReference type="ARBA" id="ARBA00023012"/>
    </source>
</evidence>
<evidence type="ECO:0000256" key="6">
    <source>
        <dbReference type="ARBA" id="ARBA00022485"/>
    </source>
</evidence>
<keyword evidence="16" id="KW-0812">Transmembrane</keyword>
<dbReference type="Pfam" id="PF02518">
    <property type="entry name" value="HATPase_c"/>
    <property type="match status" value="1"/>
</dbReference>
<evidence type="ECO:0000256" key="12">
    <source>
        <dbReference type="ARBA" id="ARBA00023014"/>
    </source>
</evidence>
<dbReference type="PANTHER" id="PTHR24421:SF62">
    <property type="entry name" value="SENSORY TRANSDUCTION HISTIDINE KINASE"/>
    <property type="match status" value="1"/>
</dbReference>
<dbReference type="InterPro" id="IPR004358">
    <property type="entry name" value="Sig_transdc_His_kin-like_C"/>
</dbReference>
<dbReference type="PANTHER" id="PTHR24421">
    <property type="entry name" value="NITRATE/NITRITE SENSOR PROTEIN NARX-RELATED"/>
    <property type="match status" value="1"/>
</dbReference>
<evidence type="ECO:0000256" key="13">
    <source>
        <dbReference type="ARBA" id="ARBA00024827"/>
    </source>
</evidence>
<gene>
    <name evidence="18" type="ORF">NUM_45190</name>
</gene>
<evidence type="ECO:0000256" key="8">
    <source>
        <dbReference type="ARBA" id="ARBA00022679"/>
    </source>
</evidence>
<evidence type="ECO:0000313" key="18">
    <source>
        <dbReference type="EMBL" id="GIL29265.1"/>
    </source>
</evidence>
<dbReference type="InterPro" id="IPR011712">
    <property type="entry name" value="Sig_transdc_His_kin_sub3_dim/P"/>
</dbReference>
<feature type="compositionally biased region" description="Low complexity" evidence="15">
    <location>
        <begin position="460"/>
        <end position="476"/>
    </location>
</feature>
<keyword evidence="12" id="KW-0411">Iron-sulfur</keyword>
<comment type="function">
    <text evidence="13">Member of the two-component regulatory system NreB/NreC involved in the control of dissimilatory nitrate/nitrite reduction in response to oxygen. NreB functions as a direct oxygen sensor histidine kinase which is autophosphorylated, in the absence of oxygen, probably at the conserved histidine residue, and transfers its phosphate group probably to a conserved aspartate residue of NreC. NreB/NreC activates the expression of the nitrate (narGHJI) and nitrite (nir) reductase operons, as well as the putative nitrate transporter gene narT.</text>
</comment>
<evidence type="ECO:0000256" key="10">
    <source>
        <dbReference type="ARBA" id="ARBA00023004"/>
    </source>
</evidence>
<dbReference type="Proteomes" id="UP000614996">
    <property type="component" value="Unassembled WGS sequence"/>
</dbReference>
<evidence type="ECO:0000256" key="4">
    <source>
        <dbReference type="ARBA" id="ARBA00012438"/>
    </source>
</evidence>
<feature type="transmembrane region" description="Helical" evidence="16">
    <location>
        <begin position="138"/>
        <end position="157"/>
    </location>
</feature>
<feature type="transmembrane region" description="Helical" evidence="16">
    <location>
        <begin position="64"/>
        <end position="81"/>
    </location>
</feature>
<keyword evidence="10" id="KW-0408">Iron</keyword>
<evidence type="ECO:0000256" key="9">
    <source>
        <dbReference type="ARBA" id="ARBA00022777"/>
    </source>
</evidence>
<evidence type="ECO:0000259" key="17">
    <source>
        <dbReference type="SMART" id="SM00387"/>
    </source>
</evidence>
<evidence type="ECO:0000313" key="19">
    <source>
        <dbReference type="Proteomes" id="UP000614996"/>
    </source>
</evidence>
<keyword evidence="16" id="KW-1133">Transmembrane helix</keyword>
<dbReference type="Gene3D" id="1.20.5.1930">
    <property type="match status" value="1"/>
</dbReference>
<dbReference type="InterPro" id="IPR050482">
    <property type="entry name" value="Sensor_HK_TwoCompSys"/>
</dbReference>
<sequence>MGVVVAFEQPRSITEPDGVPHRRDRSRPVSWEDRFATVYRFLPYGLAAAAVVLAAFSGFDPARMWWIGAGALVTVAWVGWFETLHPEWEHERPALTTFYLLVRLALTAVLVVLDPWWGLFAWLGYIDFFRANLLGGRITTGIGVAATAALLAGTQIGGFQNLSGAFVGAYLVMLLLNLVLAGTLGASFSYVAVRNEQRRVALVELAEANRKLSETLRENAGLHAQLLTQAREAGVRDERARLAREIHDTIAQGLAGIITQLQAAQRVPDSTGYVQTALGLARDSLGEARRSVQALRPLQLEDATLPVALQRTIEAWARREAPSATLVTTGTARPLHPEIEATLLRVAQEALANVARHARAARVGVTLSYMEDVISLDVRDDGVGFDPAALPADGGHPDAAFAGPGDQDPASGATAGARSAGGGPADGADRADGGFGLIGMRQRVSRLAGELTVESEPGNGTAVSATVPAVPAGAAA</sequence>
<dbReference type="Pfam" id="PF07730">
    <property type="entry name" value="HisKA_3"/>
    <property type="match status" value="1"/>
</dbReference>
<comment type="caution">
    <text evidence="18">The sequence shown here is derived from an EMBL/GenBank/DDBJ whole genome shotgun (WGS) entry which is preliminary data.</text>
</comment>
<comment type="catalytic activity">
    <reaction evidence="1">
        <text>ATP + protein L-histidine = ADP + protein N-phospho-L-histidine.</text>
        <dbReference type="EC" id="2.7.13.3"/>
    </reaction>
</comment>
<dbReference type="GO" id="GO:0000155">
    <property type="term" value="F:phosphorelay sensor kinase activity"/>
    <property type="evidence" value="ECO:0007669"/>
    <property type="project" value="InterPro"/>
</dbReference>
<comment type="cofactor">
    <cofactor evidence="2">
        <name>[4Fe-4S] cluster</name>
        <dbReference type="ChEBI" id="CHEBI:49883"/>
    </cofactor>
</comment>
<keyword evidence="7" id="KW-0963">Cytoplasm</keyword>
<evidence type="ECO:0000256" key="15">
    <source>
        <dbReference type="SAM" id="MobiDB-lite"/>
    </source>
</evidence>
<keyword evidence="6" id="KW-0479">Metal-binding</keyword>
<feature type="domain" description="Histidine kinase/HSP90-like ATPase" evidence="17">
    <location>
        <begin position="338"/>
        <end position="471"/>
    </location>
</feature>
<evidence type="ECO:0000256" key="1">
    <source>
        <dbReference type="ARBA" id="ARBA00000085"/>
    </source>
</evidence>
<feature type="transmembrane region" description="Helical" evidence="16">
    <location>
        <begin position="169"/>
        <end position="193"/>
    </location>
</feature>
<keyword evidence="9 18" id="KW-0418">Kinase</keyword>
<dbReference type="SMART" id="SM00387">
    <property type="entry name" value="HATPase_c"/>
    <property type="match status" value="1"/>
</dbReference>
<comment type="subcellular location">
    <subcellularLocation>
        <location evidence="3">Cytoplasm</location>
    </subcellularLocation>
</comment>
<evidence type="ECO:0000256" key="3">
    <source>
        <dbReference type="ARBA" id="ARBA00004496"/>
    </source>
</evidence>
<dbReference type="GO" id="GO:0016020">
    <property type="term" value="C:membrane"/>
    <property type="evidence" value="ECO:0007669"/>
    <property type="project" value="InterPro"/>
</dbReference>
<keyword evidence="8" id="KW-0808">Transferase</keyword>
<dbReference type="SUPFAM" id="SSF55874">
    <property type="entry name" value="ATPase domain of HSP90 chaperone/DNA topoisomerase II/histidine kinase"/>
    <property type="match status" value="1"/>
</dbReference>
<evidence type="ECO:0000256" key="2">
    <source>
        <dbReference type="ARBA" id="ARBA00001966"/>
    </source>
</evidence>
<keyword evidence="6" id="KW-0004">4Fe-4S</keyword>
<dbReference type="PIRSF" id="PIRSF037434">
    <property type="entry name" value="STHK_ChrS"/>
    <property type="match status" value="1"/>
</dbReference>
<dbReference type="InterPro" id="IPR003594">
    <property type="entry name" value="HATPase_dom"/>
</dbReference>
<dbReference type="InterPro" id="IPR036890">
    <property type="entry name" value="HATPase_C_sf"/>
</dbReference>
<dbReference type="CDD" id="cd16917">
    <property type="entry name" value="HATPase_UhpB-NarQ-NarX-like"/>
    <property type="match status" value="1"/>
</dbReference>
<evidence type="ECO:0000256" key="7">
    <source>
        <dbReference type="ARBA" id="ARBA00022490"/>
    </source>
</evidence>
<dbReference type="EC" id="2.7.13.3" evidence="4"/>
<accession>A0A8J4AEP7</accession>